<accession>A0ABP1QJS3</accession>
<proteinExistence type="predicted"/>
<dbReference type="Pfam" id="PF02900">
    <property type="entry name" value="LigB"/>
    <property type="match status" value="1"/>
</dbReference>
<feature type="chain" id="PRO_5045824476" description="Extradiol ring-cleavage dioxygenase class III enzyme subunit B domain-containing protein" evidence="1">
    <location>
        <begin position="21"/>
        <end position="342"/>
    </location>
</feature>
<dbReference type="Proteomes" id="UP001642540">
    <property type="component" value="Unassembled WGS sequence"/>
</dbReference>
<evidence type="ECO:0000313" key="4">
    <source>
        <dbReference type="Proteomes" id="UP001642540"/>
    </source>
</evidence>
<feature type="signal peptide" evidence="1">
    <location>
        <begin position="1"/>
        <end position="20"/>
    </location>
</feature>
<dbReference type="Gene3D" id="3.40.830.10">
    <property type="entry name" value="LigB-like"/>
    <property type="match status" value="1"/>
</dbReference>
<name>A0ABP1QJS3_9HEXA</name>
<dbReference type="SUPFAM" id="SSF53213">
    <property type="entry name" value="LigB-like"/>
    <property type="match status" value="1"/>
</dbReference>
<protein>
    <recommendedName>
        <fullName evidence="2">Extradiol ring-cleavage dioxygenase class III enzyme subunit B domain-containing protein</fullName>
    </recommendedName>
</protein>
<evidence type="ECO:0000313" key="3">
    <source>
        <dbReference type="EMBL" id="CAL8102091.1"/>
    </source>
</evidence>
<keyword evidence="4" id="KW-1185">Reference proteome</keyword>
<dbReference type="EMBL" id="CAXLJM020000033">
    <property type="protein sequence ID" value="CAL8102091.1"/>
    <property type="molecule type" value="Genomic_DNA"/>
</dbReference>
<gene>
    <name evidence="3" type="ORF">ODALV1_LOCUS11044</name>
</gene>
<comment type="caution">
    <text evidence="3">The sequence shown here is derived from an EMBL/GenBank/DDBJ whole genome shotgun (WGS) entry which is preliminary data.</text>
</comment>
<organism evidence="3 4">
    <name type="scientific">Orchesella dallaii</name>
    <dbReference type="NCBI Taxonomy" id="48710"/>
    <lineage>
        <taxon>Eukaryota</taxon>
        <taxon>Metazoa</taxon>
        <taxon>Ecdysozoa</taxon>
        <taxon>Arthropoda</taxon>
        <taxon>Hexapoda</taxon>
        <taxon>Collembola</taxon>
        <taxon>Entomobryomorpha</taxon>
        <taxon>Entomobryoidea</taxon>
        <taxon>Orchesellidae</taxon>
        <taxon>Orchesellinae</taxon>
        <taxon>Orchesella</taxon>
    </lineage>
</organism>
<dbReference type="InterPro" id="IPR004183">
    <property type="entry name" value="Xdiol_dOase_suB"/>
</dbReference>
<evidence type="ECO:0000259" key="2">
    <source>
        <dbReference type="Pfam" id="PF02900"/>
    </source>
</evidence>
<evidence type="ECO:0000256" key="1">
    <source>
        <dbReference type="SAM" id="SignalP"/>
    </source>
</evidence>
<sequence>MNMILLFLIYFHLLGFSVEGNPVAVNLNMNTNAEWQNPFVGFYVFPHGGITLDPQGSDYSNEPAWHEGSQEKSVELHNAMQQAAEALVELRPDLIIFSTPHGFRLADNVAILYNTKVSGDAGDRWSNFSANFDIDPKLPTILYEELKSAGNPVQSLTMGTGDETLPIAWAEVIPWYFIREAASKANLSLPSAVYIGPSKNVSIDNLRNIGRNITKTALLRTEFSNKKIAIVISGDLSHYHSNDTSSPYPYSPFAEVFDKHVVNWAKMDRNAETEAASASEILEQAGSISEKAGTCGYTGLVMLHGMIEELVHRDWNYKSHFYTYHTPTYFGMTVASWIPSDI</sequence>
<feature type="domain" description="Extradiol ring-cleavage dioxygenase class III enzyme subunit B" evidence="2">
    <location>
        <begin position="70"/>
        <end position="326"/>
    </location>
</feature>
<reference evidence="3 4" key="1">
    <citation type="submission" date="2024-08" db="EMBL/GenBank/DDBJ databases">
        <authorList>
            <person name="Cucini C."/>
            <person name="Frati F."/>
        </authorList>
    </citation>
    <scope>NUCLEOTIDE SEQUENCE [LARGE SCALE GENOMIC DNA]</scope>
</reference>
<keyword evidence="1" id="KW-0732">Signal</keyword>